<keyword evidence="2" id="KW-0238">DNA-binding</keyword>
<dbReference type="InterPro" id="IPR011010">
    <property type="entry name" value="DNA_brk_join_enz"/>
</dbReference>
<reference evidence="5" key="1">
    <citation type="submission" date="2019-07" db="EMBL/GenBank/DDBJ databases">
        <title>Toxilogical consequences of a new and cryptic species of cyanobacteria (Komarekiella delphini-convector) recovered from the epidermis of a bottlenose dolphin and 1500 ft. in the air.</title>
        <authorList>
            <person name="Brown A.O."/>
            <person name="Dvorak P."/>
            <person name="Villanueva C.D."/>
            <person name="Foss A.J."/>
            <person name="Garvey A.D."/>
            <person name="Gibson Q.A."/>
            <person name="Johansen J.R."/>
            <person name="Casamatta D.A."/>
        </authorList>
    </citation>
    <scope>NUCLEOTIDE SEQUENCE</scope>
    <source>
        <strain evidence="5">SJRDD-AB1</strain>
    </source>
</reference>
<dbReference type="GO" id="GO:0003677">
    <property type="term" value="F:DNA binding"/>
    <property type="evidence" value="ECO:0007669"/>
    <property type="project" value="UniProtKB-KW"/>
</dbReference>
<proteinExistence type="inferred from homology"/>
<dbReference type="RefSeq" id="WP_191761364.1">
    <property type="nucleotide sequence ID" value="NZ_VJXY01000056.1"/>
</dbReference>
<keyword evidence="6" id="KW-1185">Reference proteome</keyword>
<evidence type="ECO:0000259" key="4">
    <source>
        <dbReference type="PROSITE" id="PS51898"/>
    </source>
</evidence>
<evidence type="ECO:0000256" key="1">
    <source>
        <dbReference type="ARBA" id="ARBA00008857"/>
    </source>
</evidence>
<dbReference type="Proteomes" id="UP001165986">
    <property type="component" value="Unassembled WGS sequence"/>
</dbReference>
<organism evidence="5 6">
    <name type="scientific">Komarekiella delphini-convector SJRDD-AB1</name>
    <dbReference type="NCBI Taxonomy" id="2593771"/>
    <lineage>
        <taxon>Bacteria</taxon>
        <taxon>Bacillati</taxon>
        <taxon>Cyanobacteriota</taxon>
        <taxon>Cyanophyceae</taxon>
        <taxon>Nostocales</taxon>
        <taxon>Nostocaceae</taxon>
        <taxon>Komarekiella</taxon>
        <taxon>Komarekiella delphini-convector</taxon>
    </lineage>
</organism>
<dbReference type="GO" id="GO:0006310">
    <property type="term" value="P:DNA recombination"/>
    <property type="evidence" value="ECO:0007669"/>
    <property type="project" value="UniProtKB-KW"/>
</dbReference>
<dbReference type="InterPro" id="IPR050090">
    <property type="entry name" value="Tyrosine_recombinase_XerCD"/>
</dbReference>
<dbReference type="Pfam" id="PF00589">
    <property type="entry name" value="Phage_integrase"/>
    <property type="match status" value="1"/>
</dbReference>
<feature type="domain" description="Tyr recombinase" evidence="4">
    <location>
        <begin position="7"/>
        <end position="186"/>
    </location>
</feature>
<dbReference type="PANTHER" id="PTHR30349:SF41">
    <property type="entry name" value="INTEGRASE_RECOMBINASE PROTEIN MJ0367-RELATED"/>
    <property type="match status" value="1"/>
</dbReference>
<keyword evidence="3" id="KW-0233">DNA recombination</keyword>
<comment type="similarity">
    <text evidence="1">Belongs to the 'phage' integrase family.</text>
</comment>
<dbReference type="Gene3D" id="1.10.443.10">
    <property type="entry name" value="Intergrase catalytic core"/>
    <property type="match status" value="1"/>
</dbReference>
<evidence type="ECO:0000313" key="5">
    <source>
        <dbReference type="EMBL" id="MBD6620155.1"/>
    </source>
</evidence>
<protein>
    <submittedName>
        <fullName evidence="5">Tyrosine-type recombinase/integrase</fullName>
    </submittedName>
</protein>
<gene>
    <name evidence="5" type="ORF">FNW02_31280</name>
</gene>
<dbReference type="PANTHER" id="PTHR30349">
    <property type="entry name" value="PHAGE INTEGRASE-RELATED"/>
    <property type="match status" value="1"/>
</dbReference>
<dbReference type="SUPFAM" id="SSF56349">
    <property type="entry name" value="DNA breaking-rejoining enzymes"/>
    <property type="match status" value="1"/>
</dbReference>
<evidence type="ECO:0000256" key="3">
    <source>
        <dbReference type="ARBA" id="ARBA00023172"/>
    </source>
</evidence>
<sequence length="215" mass="23557">MKRDRHGKAKILTHEEIQLLFTDGLSSSRDRTIFATALFTAARINEVVTLLSADIYDTRGQVRSHLTIRKANTKGKLATRSIPIIENLQSLLTQYQPQAGEVYLFPGRHGRGHITSDSAAKILREACASVNLEGISTHSFRRTALTSMSDDQIPLRVIAEVSGHGNLAGLHTYLEVHPLQVQGAVSSLAKLSPIDNIGLINYYVLQPETKGTSST</sequence>
<dbReference type="AlphaFoldDB" id="A0AA40T3T9"/>
<accession>A0AA40T3T9</accession>
<evidence type="ECO:0000313" key="6">
    <source>
        <dbReference type="Proteomes" id="UP001165986"/>
    </source>
</evidence>
<name>A0AA40T3T9_9NOST</name>
<comment type="caution">
    <text evidence="5">The sequence shown here is derived from an EMBL/GenBank/DDBJ whole genome shotgun (WGS) entry which is preliminary data.</text>
</comment>
<dbReference type="GO" id="GO:0015074">
    <property type="term" value="P:DNA integration"/>
    <property type="evidence" value="ECO:0007669"/>
    <property type="project" value="InterPro"/>
</dbReference>
<evidence type="ECO:0000256" key="2">
    <source>
        <dbReference type="ARBA" id="ARBA00023125"/>
    </source>
</evidence>
<dbReference type="InterPro" id="IPR002104">
    <property type="entry name" value="Integrase_catalytic"/>
</dbReference>
<dbReference type="InterPro" id="IPR013762">
    <property type="entry name" value="Integrase-like_cat_sf"/>
</dbReference>
<dbReference type="EMBL" id="VJXY01000056">
    <property type="protein sequence ID" value="MBD6620155.1"/>
    <property type="molecule type" value="Genomic_DNA"/>
</dbReference>
<dbReference type="PROSITE" id="PS51898">
    <property type="entry name" value="TYR_RECOMBINASE"/>
    <property type="match status" value="1"/>
</dbReference>